<accession>A0A0A8Z9L2</accession>
<name>A0A0A8Z9L2_ARUDO</name>
<reference evidence="1" key="1">
    <citation type="submission" date="2014-09" db="EMBL/GenBank/DDBJ databases">
        <authorList>
            <person name="Magalhaes I.L.F."/>
            <person name="Oliveira U."/>
            <person name="Santos F.R."/>
            <person name="Vidigal T.H.D.A."/>
            <person name="Brescovit A.D."/>
            <person name="Santos A.J."/>
        </authorList>
    </citation>
    <scope>NUCLEOTIDE SEQUENCE</scope>
    <source>
        <tissue evidence="1">Shoot tissue taken approximately 20 cm above the soil surface</tissue>
    </source>
</reference>
<sequence length="15" mass="1758">MRADRRNAVNLESIL</sequence>
<reference evidence="1" key="2">
    <citation type="journal article" date="2015" name="Data Brief">
        <title>Shoot transcriptome of the giant reed, Arundo donax.</title>
        <authorList>
            <person name="Barrero R.A."/>
            <person name="Guerrero F.D."/>
            <person name="Moolhuijzen P."/>
            <person name="Goolsby J.A."/>
            <person name="Tidwell J."/>
            <person name="Bellgard S.E."/>
            <person name="Bellgard M.I."/>
        </authorList>
    </citation>
    <scope>NUCLEOTIDE SEQUENCE</scope>
    <source>
        <tissue evidence="1">Shoot tissue taken approximately 20 cm above the soil surface</tissue>
    </source>
</reference>
<protein>
    <submittedName>
        <fullName evidence="1">Uncharacterized protein</fullName>
    </submittedName>
</protein>
<proteinExistence type="predicted"/>
<evidence type="ECO:0000313" key="1">
    <source>
        <dbReference type="EMBL" id="JAD35496.1"/>
    </source>
</evidence>
<organism evidence="1">
    <name type="scientific">Arundo donax</name>
    <name type="common">Giant reed</name>
    <name type="synonym">Donax arundinaceus</name>
    <dbReference type="NCBI Taxonomy" id="35708"/>
    <lineage>
        <taxon>Eukaryota</taxon>
        <taxon>Viridiplantae</taxon>
        <taxon>Streptophyta</taxon>
        <taxon>Embryophyta</taxon>
        <taxon>Tracheophyta</taxon>
        <taxon>Spermatophyta</taxon>
        <taxon>Magnoliopsida</taxon>
        <taxon>Liliopsida</taxon>
        <taxon>Poales</taxon>
        <taxon>Poaceae</taxon>
        <taxon>PACMAD clade</taxon>
        <taxon>Arundinoideae</taxon>
        <taxon>Arundineae</taxon>
        <taxon>Arundo</taxon>
    </lineage>
</organism>
<dbReference type="EMBL" id="GBRH01262399">
    <property type="protein sequence ID" value="JAD35496.1"/>
    <property type="molecule type" value="Transcribed_RNA"/>
</dbReference>